<dbReference type="eggNOG" id="COG4733">
    <property type="taxonomic scope" value="Bacteria"/>
</dbReference>
<dbReference type="Proteomes" id="UP000019364">
    <property type="component" value="Unassembled WGS sequence"/>
</dbReference>
<evidence type="ECO:0000313" key="3">
    <source>
        <dbReference type="EMBL" id="GAF08353.1"/>
    </source>
</evidence>
<dbReference type="AlphaFoldDB" id="W7YKX1"/>
<name>W7YKX1_9BACL</name>
<feature type="signal peptide" evidence="1">
    <location>
        <begin position="1"/>
        <end position="27"/>
    </location>
</feature>
<dbReference type="SUPFAM" id="SSF49785">
    <property type="entry name" value="Galactose-binding domain-like"/>
    <property type="match status" value="2"/>
</dbReference>
<evidence type="ECO:0000259" key="2">
    <source>
        <dbReference type="PROSITE" id="PS51723"/>
    </source>
</evidence>
<feature type="chain" id="PRO_5004904411" evidence="1">
    <location>
        <begin position="28"/>
        <end position="730"/>
    </location>
</feature>
<dbReference type="EMBL" id="BAVZ01000006">
    <property type="protein sequence ID" value="GAF08353.1"/>
    <property type="molecule type" value="Genomic_DNA"/>
</dbReference>
<protein>
    <submittedName>
        <fullName evidence="3">F5/8 type C domain protein</fullName>
    </submittedName>
</protein>
<accession>W7YKX1</accession>
<sequence>MMKKMIAIATSAAMLVSFSSEVGSVFASDIQNTNVAKNVLASRAVTTSTASVAPFELYGKDILNAYNDVFKMNRVHIKSITNNGGNYSSSSIDKAIDGDMNTHWETGKPNTATFTNEVIFKLDQATTLNRIVYAARQSSVTGKGFAQEFDIYGSDTDDGDNFALVSSGEYKGSTGSIVAIQFAPTTFKRIKFVFKKANQDWASAAEFSFYKEDAVSDKMKNLFTDATLSQVSTEYNTLDKLTALENEVKTHPLNAQFKADIENAKILIENHQLTSSTAKVSTLKGYGTDYDAAYGEAYRMPNSNVSKVTTNGGSYSGTKPEYMLDNLPNTHWETNRNNDANFTNEVVFELEQAEVLDRVAFLARDNRKGFPESFEIYASEMSKGDTFQLVSSGTASSTNDFMQFKFEPTKFKRIKFKFTKANIDRPFAAEFRFYKEDKVSEAVSGLFTDGTMSAVVPAYNSISKINELEKQAMTHPLYPIFKDSLDLAKKIVNGEVNMEGNIIEAEQHGDMKKHAQQNLRFGFGTNNQPTGLVAMPGQQINVYVDVDSNDKLPSLIFSQQEGSWSSWARGVQLRPGKNTITVPDIPKDGNYAHNVTKGGSVYIVNPYTAEEQGKAPIIRFEGLVNTPLMTKDTDPAKFKAALIAYKQKLDQDKADHPNVVDRQLIDVAEIASDRIIFTGTATEAYNRFITQDNNPMDTVTGYDVWISKVFELYGLDAHSISMIQSSFVRI</sequence>
<gene>
    <name evidence="3" type="ORF">JCM16418_2424</name>
</gene>
<keyword evidence="1" id="KW-0732">Signal</keyword>
<evidence type="ECO:0000313" key="4">
    <source>
        <dbReference type="Proteomes" id="UP000019364"/>
    </source>
</evidence>
<dbReference type="Pfam" id="PF00754">
    <property type="entry name" value="F5_F8_type_C"/>
    <property type="match status" value="2"/>
</dbReference>
<keyword evidence="4" id="KW-1185">Reference proteome</keyword>
<dbReference type="PROSITE" id="PS51723">
    <property type="entry name" value="PEPTIDASE_M60"/>
    <property type="match status" value="1"/>
</dbReference>
<organism evidence="3 4">
    <name type="scientific">Paenibacillus pini JCM 16418</name>
    <dbReference type="NCBI Taxonomy" id="1236976"/>
    <lineage>
        <taxon>Bacteria</taxon>
        <taxon>Bacillati</taxon>
        <taxon>Bacillota</taxon>
        <taxon>Bacilli</taxon>
        <taxon>Bacillales</taxon>
        <taxon>Paenibacillaceae</taxon>
        <taxon>Paenibacillus</taxon>
    </lineage>
</organism>
<dbReference type="InterPro" id="IPR008979">
    <property type="entry name" value="Galactose-bd-like_sf"/>
</dbReference>
<dbReference type="STRING" id="1236976.JCM16418_2424"/>
<dbReference type="Gene3D" id="2.60.120.1250">
    <property type="entry name" value="Peptidase M60, enhancin-like domain 1"/>
    <property type="match status" value="1"/>
</dbReference>
<dbReference type="InterPro" id="IPR000421">
    <property type="entry name" value="FA58C"/>
</dbReference>
<comment type="caution">
    <text evidence="3">The sequence shown here is derived from an EMBL/GenBank/DDBJ whole genome shotgun (WGS) entry which is preliminary data.</text>
</comment>
<proteinExistence type="predicted"/>
<dbReference type="OrthoDB" id="197688at2"/>
<dbReference type="Gene3D" id="2.60.120.260">
    <property type="entry name" value="Galactose-binding domain-like"/>
    <property type="match status" value="2"/>
</dbReference>
<dbReference type="InterPro" id="IPR031161">
    <property type="entry name" value="Peptidase_M60_dom"/>
</dbReference>
<evidence type="ECO:0000256" key="1">
    <source>
        <dbReference type="SAM" id="SignalP"/>
    </source>
</evidence>
<feature type="domain" description="Peptidase M60" evidence="2">
    <location>
        <begin position="525"/>
        <end position="730"/>
    </location>
</feature>
<dbReference type="RefSeq" id="WP_081765404.1">
    <property type="nucleotide sequence ID" value="NZ_BAVZ01000006.1"/>
</dbReference>
<reference evidence="3 4" key="1">
    <citation type="journal article" date="2014" name="Genome Announc.">
        <title>Draft Genome Sequence of Paenibacillus pini JCM 16418T, Isolated from the Rhizosphere of Pine Tree.</title>
        <authorList>
            <person name="Yuki M."/>
            <person name="Oshima K."/>
            <person name="Suda W."/>
            <person name="Oshida Y."/>
            <person name="Kitamura K."/>
            <person name="Iida Y."/>
            <person name="Hattori M."/>
            <person name="Ohkuma M."/>
        </authorList>
    </citation>
    <scope>NUCLEOTIDE SEQUENCE [LARGE SCALE GENOMIC DNA]</scope>
    <source>
        <strain evidence="3 4">JCM 16418</strain>
    </source>
</reference>